<organism evidence="2">
    <name type="scientific">Human herpesvirus 1</name>
    <name type="common">HHV-1</name>
    <name type="synonym">Human herpes simplex virus 1</name>
    <dbReference type="NCBI Taxonomy" id="10298"/>
    <lineage>
        <taxon>Viruses</taxon>
        <taxon>Duplodnaviria</taxon>
        <taxon>Heunggongvirae</taxon>
        <taxon>Peploviricota</taxon>
        <taxon>Herviviricetes</taxon>
        <taxon>Herpesvirales</taxon>
        <taxon>Orthoherpesviridae</taxon>
        <taxon>Alphaherpesvirinae</taxon>
        <taxon>Simplexvirus</taxon>
        <taxon>Simplexvirus humanalpha1</taxon>
    </lineage>
</organism>
<name>A0A2Z4H5P0_HHV1</name>
<reference evidence="2" key="1">
    <citation type="journal article" date="2018" name="MSphere">
        <title>Ultrasensitive Capture of Human Herpes Simplex Virus Genomes Directly from Clinical Samples Reveals Extraordinarily Limited Evolution in Cell Culture.</title>
        <authorList>
            <person name="Greninger A.L."/>
            <person name="Roychoudhury P."/>
            <person name="Xie H."/>
            <person name="Casto A."/>
            <person name="Cent A."/>
            <person name="Pepper G."/>
            <person name="Koelle D.M."/>
            <person name="Huang M.L."/>
            <person name="Wald A."/>
            <person name="Johnston C."/>
            <person name="Jerome K.R."/>
        </authorList>
    </citation>
    <scope>NUCLEOTIDE SEQUENCE</scope>
    <source>
        <strain evidence="2">1998-7487</strain>
    </source>
</reference>
<organismHost>
    <name type="scientific">Homo sapiens</name>
    <name type="common">Human</name>
    <dbReference type="NCBI Taxonomy" id="9606"/>
</organismHost>
<proteinExistence type="predicted"/>
<protein>
    <submittedName>
        <fullName evidence="2">Uncharacterized protein</fullName>
    </submittedName>
</protein>
<evidence type="ECO:0000313" key="2">
    <source>
        <dbReference type="EMBL" id="AWW09948.1"/>
    </source>
</evidence>
<dbReference type="EMBL" id="MG999861">
    <property type="protein sequence ID" value="AWW09948.1"/>
    <property type="molecule type" value="Genomic_DNA"/>
</dbReference>
<feature type="compositionally biased region" description="Polar residues" evidence="1">
    <location>
        <begin position="45"/>
        <end position="54"/>
    </location>
</feature>
<accession>A0A2Z4H5P0</accession>
<sequence length="67" mass="7156">MRSARRRAMVAPWFAVTHSSSKQTAHGWDGSLSSGGTMRPDPTAATINSRTRSSAAVAPLGGVMRWQ</sequence>
<evidence type="ECO:0000256" key="1">
    <source>
        <dbReference type="SAM" id="MobiDB-lite"/>
    </source>
</evidence>
<feature type="region of interest" description="Disordered" evidence="1">
    <location>
        <begin position="19"/>
        <end position="54"/>
    </location>
</feature>